<sequence>SIDLRQMSSLLYCFVPSMIYFNILFLDNSVAVKPYYIDSETTNLYDKGKKVSYGRVSKNNLWIKNIGFTQKVNQESLILLIAFTSGTMFMADAFISGTQITSIQIGNGNLETNNLHFYGHEEEFDVDYSGIYYCESHPEAFADVTISVYQDRIIQFLINPIDDFIWKLAAMLTQEYFTISFECIRYITIKYSQSIFTQSIFTSIPTYFVVIDHELSSLLTMIHTQLSITPSFRCRAQTTENNCTTMSTRRVPCAWCPGTNICVLV</sequence>
<dbReference type="EMBL" id="SKCS01000367">
    <property type="protein sequence ID" value="TNN10195.1"/>
    <property type="molecule type" value="Genomic_DNA"/>
</dbReference>
<feature type="non-terminal residue" evidence="1">
    <location>
        <position position="1"/>
    </location>
</feature>
<accession>A0A4Z2D115</accession>
<evidence type="ECO:0000313" key="2">
    <source>
        <dbReference type="Proteomes" id="UP000311919"/>
    </source>
</evidence>
<comment type="caution">
    <text evidence="1">The sequence shown here is derived from an EMBL/GenBank/DDBJ whole genome shotgun (WGS) entry which is preliminary data.</text>
</comment>
<gene>
    <name evidence="1" type="ORF">EWB00_005598</name>
</gene>
<feature type="non-terminal residue" evidence="1">
    <location>
        <position position="265"/>
    </location>
</feature>
<evidence type="ECO:0000313" key="1">
    <source>
        <dbReference type="EMBL" id="TNN10195.1"/>
    </source>
</evidence>
<dbReference type="Proteomes" id="UP000311919">
    <property type="component" value="Unassembled WGS sequence"/>
</dbReference>
<keyword evidence="2" id="KW-1185">Reference proteome</keyword>
<dbReference type="AlphaFoldDB" id="A0A4Z2D115"/>
<reference evidence="1 2" key="1">
    <citation type="submission" date="2019-03" db="EMBL/GenBank/DDBJ databases">
        <title>An improved genome assembly of the fluke Schistosoma japonicum.</title>
        <authorList>
            <person name="Hu W."/>
            <person name="Luo F."/>
            <person name="Yin M."/>
            <person name="Mo X."/>
            <person name="Sun C."/>
            <person name="Wu Q."/>
            <person name="Zhu B."/>
            <person name="Xiang M."/>
            <person name="Wang J."/>
            <person name="Wang Y."/>
            <person name="Zhang T."/>
            <person name="Xu B."/>
            <person name="Zheng H."/>
            <person name="Feng Z."/>
        </authorList>
    </citation>
    <scope>NUCLEOTIDE SEQUENCE [LARGE SCALE GENOMIC DNA]</scope>
    <source>
        <strain evidence="1">HuSjv2</strain>
        <tissue evidence="1">Worms</tissue>
    </source>
</reference>
<organism evidence="1 2">
    <name type="scientific">Schistosoma japonicum</name>
    <name type="common">Blood fluke</name>
    <dbReference type="NCBI Taxonomy" id="6182"/>
    <lineage>
        <taxon>Eukaryota</taxon>
        <taxon>Metazoa</taxon>
        <taxon>Spiralia</taxon>
        <taxon>Lophotrochozoa</taxon>
        <taxon>Platyhelminthes</taxon>
        <taxon>Trematoda</taxon>
        <taxon>Digenea</taxon>
        <taxon>Strigeidida</taxon>
        <taxon>Schistosomatoidea</taxon>
        <taxon>Schistosomatidae</taxon>
        <taxon>Schistosoma</taxon>
    </lineage>
</organism>
<protein>
    <submittedName>
        <fullName evidence="1">Egg protein isoform 1</fullName>
    </submittedName>
</protein>
<name>A0A4Z2D115_SCHJA</name>
<proteinExistence type="predicted"/>